<feature type="domain" description="Alpha-L-rhamnosidase C-terminal" evidence="3">
    <location>
        <begin position="717"/>
        <end position="785"/>
    </location>
</feature>
<evidence type="ECO:0000259" key="3">
    <source>
        <dbReference type="Pfam" id="PF17390"/>
    </source>
</evidence>
<accession>A0A8H4RVC6</accession>
<sequence length="824" mass="88542">MLLSWTDEIAQRRTETSKPLYFELEENMCTHIFGGHFERTAINMGDLEYAERSTEGSKIWGNMTKCPTNQQLIYLVSFEVICHALGLGVFVRAVILAVLLGVLHDPYLFTTRISFGLRGDGRTVTAHVVGSLCGNAGIITTMFLAAIIITLGVLMSHKGTVAAAGCWRTTACTGPSSQSFPGVWDEYNYSPPSRTVSPVKILSSNLSPVSNYPGTATLKGNGSTLIFDFGEEVAGIVTVTYSAKGSGSLGLAFSEARNWTGQASDSSNGVFIPDGAIYGNITATEESNYTMPDDKIRGGFRYLTLFTVANNAAGVIEVDISDISLEIGYQPTWSNLRAYQGYFYSSDDTLNKIWYAGAYTLQTNAIPPSTGRNYPTQGGWENHANLDDGTTGATIYVDGSKRDRTVWAGDLAIAVPSILVSTGDIDGVRNTLQVLYNDQASNGNLPFAGPGLYIYQSDTYHMATMIGTYQYFLFSNDKTFLSGIWTKYKLAMTYITAKIDSTGSIYVTGDNDWGRVGQGQHNTEAQMLLYKTLTSGTSLATWMGESALASNLTTLANTLKAEINSAYFDTSVGAFKNSDVDTSVHPEDANSMSLAFEAADESKFAAISQQLTTNWGPIGAICPELPGNIVGFVQSFEIKGHLVARQASRALDLIRRAWGWYLNNPFGTGSTVIEGYLADGTFGYRSVYGYDNDYSYTSHAHGWGTGPTDALTSWIVGLTLTAPGGSSWQLAPQFGDLTHAEGGFTTPTGKFAASWSTLPGGYTVGWNTPGGTTGVLILPAATTNQPTVVIQGNNNAPLPQKYNSTAGTVTINIGGGQHDLKVTY</sequence>
<keyword evidence="1" id="KW-1133">Transmembrane helix</keyword>
<dbReference type="GO" id="GO:0003824">
    <property type="term" value="F:catalytic activity"/>
    <property type="evidence" value="ECO:0007669"/>
    <property type="project" value="UniProtKB-ARBA"/>
</dbReference>
<dbReference type="SUPFAM" id="SSF48208">
    <property type="entry name" value="Six-hairpin glycosidases"/>
    <property type="match status" value="1"/>
</dbReference>
<proteinExistence type="predicted"/>
<comment type="caution">
    <text evidence="4">The sequence shown here is derived from an EMBL/GenBank/DDBJ whole genome shotgun (WGS) entry which is preliminary data.</text>
</comment>
<organism evidence="4 5">
    <name type="scientific">Cudoniella acicularis</name>
    <dbReference type="NCBI Taxonomy" id="354080"/>
    <lineage>
        <taxon>Eukaryota</taxon>
        <taxon>Fungi</taxon>
        <taxon>Dikarya</taxon>
        <taxon>Ascomycota</taxon>
        <taxon>Pezizomycotina</taxon>
        <taxon>Leotiomycetes</taxon>
        <taxon>Helotiales</taxon>
        <taxon>Tricladiaceae</taxon>
        <taxon>Cudoniella</taxon>
    </lineage>
</organism>
<keyword evidence="1" id="KW-0472">Membrane</keyword>
<dbReference type="Gene3D" id="2.60.120.260">
    <property type="entry name" value="Galactose-binding domain-like"/>
    <property type="match status" value="1"/>
</dbReference>
<dbReference type="InterPro" id="IPR035396">
    <property type="entry name" value="Bac_rhamnosid6H"/>
</dbReference>
<dbReference type="AlphaFoldDB" id="A0A8H4RVC6"/>
<evidence type="ECO:0000313" key="5">
    <source>
        <dbReference type="Proteomes" id="UP000566819"/>
    </source>
</evidence>
<feature type="transmembrane region" description="Helical" evidence="1">
    <location>
        <begin position="72"/>
        <end position="103"/>
    </location>
</feature>
<protein>
    <submittedName>
        <fullName evidence="4">Uncharacterized protein</fullName>
    </submittedName>
</protein>
<dbReference type="InterPro" id="IPR012341">
    <property type="entry name" value="6hp_glycosidase-like_sf"/>
</dbReference>
<dbReference type="OrthoDB" id="10036721at2759"/>
<dbReference type="Gene3D" id="1.50.10.10">
    <property type="match status" value="1"/>
</dbReference>
<reference evidence="4 5" key="1">
    <citation type="submission" date="2020-03" db="EMBL/GenBank/DDBJ databases">
        <title>Draft Genome Sequence of Cudoniella acicularis.</title>
        <authorList>
            <person name="Buettner E."/>
            <person name="Kellner H."/>
        </authorList>
    </citation>
    <scope>NUCLEOTIDE SEQUENCE [LARGE SCALE GENOMIC DNA]</scope>
    <source>
        <strain evidence="4 5">DSM 108380</strain>
    </source>
</reference>
<dbReference type="PANTHER" id="PTHR34987">
    <property type="entry name" value="C, PUTATIVE (AFU_ORTHOLOGUE AFUA_3G02880)-RELATED"/>
    <property type="match status" value="1"/>
</dbReference>
<dbReference type="Pfam" id="PF17389">
    <property type="entry name" value="Bac_rhamnosid6H"/>
    <property type="match status" value="1"/>
</dbReference>
<evidence type="ECO:0000256" key="1">
    <source>
        <dbReference type="SAM" id="Phobius"/>
    </source>
</evidence>
<dbReference type="Pfam" id="PF17390">
    <property type="entry name" value="Bac_rhamnosid_C"/>
    <property type="match status" value="1"/>
</dbReference>
<evidence type="ECO:0000313" key="4">
    <source>
        <dbReference type="EMBL" id="KAF4635740.1"/>
    </source>
</evidence>
<dbReference type="Proteomes" id="UP000566819">
    <property type="component" value="Unassembled WGS sequence"/>
</dbReference>
<name>A0A8H4RVC6_9HELO</name>
<dbReference type="GO" id="GO:0005975">
    <property type="term" value="P:carbohydrate metabolic process"/>
    <property type="evidence" value="ECO:0007669"/>
    <property type="project" value="InterPro"/>
</dbReference>
<keyword evidence="1" id="KW-0812">Transmembrane</keyword>
<dbReference type="Gene3D" id="2.60.420.10">
    <property type="entry name" value="Maltose phosphorylase, domain 3"/>
    <property type="match status" value="1"/>
</dbReference>
<feature type="domain" description="Alpha-L-rhamnosidase six-hairpin glycosidase" evidence="2">
    <location>
        <begin position="394"/>
        <end position="612"/>
    </location>
</feature>
<feature type="transmembrane region" description="Helical" evidence="1">
    <location>
        <begin position="124"/>
        <end position="154"/>
    </location>
</feature>
<gene>
    <name evidence="4" type="ORF">G7Y89_g2358</name>
</gene>
<dbReference type="InterPro" id="IPR035398">
    <property type="entry name" value="Bac_rhamnosid_C"/>
</dbReference>
<dbReference type="EMBL" id="JAAMPI010000102">
    <property type="protein sequence ID" value="KAF4635740.1"/>
    <property type="molecule type" value="Genomic_DNA"/>
</dbReference>
<dbReference type="InterPro" id="IPR008928">
    <property type="entry name" value="6-hairpin_glycosidase_sf"/>
</dbReference>
<dbReference type="PANTHER" id="PTHR34987:SF5">
    <property type="entry name" value="ALPHA-RHAMNOSIDASE"/>
    <property type="match status" value="1"/>
</dbReference>
<evidence type="ECO:0000259" key="2">
    <source>
        <dbReference type="Pfam" id="PF17389"/>
    </source>
</evidence>
<keyword evidence="5" id="KW-1185">Reference proteome</keyword>